<name>A0A8C3N7L3_GEOPR</name>
<keyword evidence="4" id="KW-0325">Glycoprotein</keyword>
<dbReference type="SMART" id="SM00202">
    <property type="entry name" value="SR"/>
    <property type="match status" value="9"/>
</dbReference>
<evidence type="ECO:0000256" key="4">
    <source>
        <dbReference type="ARBA" id="ARBA00023180"/>
    </source>
</evidence>
<dbReference type="PROSITE" id="PS00420">
    <property type="entry name" value="SRCR_1"/>
    <property type="match status" value="3"/>
</dbReference>
<dbReference type="Gene3D" id="3.10.250.10">
    <property type="entry name" value="SRCR-like domain"/>
    <property type="match status" value="9"/>
</dbReference>
<organism evidence="5 6">
    <name type="scientific">Geospiza parvula</name>
    <name type="common">Small tree-finch</name>
    <name type="synonym">Camarhynchus parvulus</name>
    <dbReference type="NCBI Taxonomy" id="87175"/>
    <lineage>
        <taxon>Eukaryota</taxon>
        <taxon>Metazoa</taxon>
        <taxon>Chordata</taxon>
        <taxon>Craniata</taxon>
        <taxon>Vertebrata</taxon>
        <taxon>Euteleostomi</taxon>
        <taxon>Archelosauria</taxon>
        <taxon>Archosauria</taxon>
        <taxon>Dinosauria</taxon>
        <taxon>Saurischia</taxon>
        <taxon>Theropoda</taxon>
        <taxon>Coelurosauria</taxon>
        <taxon>Aves</taxon>
        <taxon>Neognathae</taxon>
        <taxon>Neoaves</taxon>
        <taxon>Telluraves</taxon>
        <taxon>Australaves</taxon>
        <taxon>Passeriformes</taxon>
        <taxon>Thraupidae</taxon>
        <taxon>Camarhynchus</taxon>
    </lineage>
</organism>
<dbReference type="InterPro" id="IPR036772">
    <property type="entry name" value="SRCR-like_dom_sf"/>
</dbReference>
<sequence>MLSWFFLVKRAKKWLFRHISSQNTIPSEGREDFEGTWTGVNYATTISLVNGRNRCEGRVEISHSGVRGTVCDDGWDMNDAQVVCRQLGCGAAVSATSGASFGQGSGSIYLDDVNCAGSESSIFQCSHSGWGSHNCGHSEDAGVVCSGTTALTGCILVNGRGHCEGRVEISHSGGRGTVCDDGWDMNDAQVVCRQLGCGAALSATSGASFGQGNGSIYLDDVNCTGSESSIFQCSHRGWGSHNCAHSEDAGVVCSGTTGLSACILVNGRNRCEGRVEISHLGDRGTVCDDGWDMNDAQVVCRQLGCGAAVSATSGASFGQGSGSIYLDDVNCTGWELSLFRCSHRGWGSHNCAHSEDAGVVCSGTTGLSACILVNGRNRCEGRVEISHSGGQGTVCDDGWDMNDAQVVCRQLGCGAAVSATSGASFGQGSGSIYLDDVNCMGSESSLLKCSHNGWGIHNCGHSEDAGVVCSGTTEPAPQPGPSCEGRVEIYYRGRSGTVCDDFWDLADAQVVCRQLGCGRAIAALGSAYFGQGSGDIVLDNVRCSGNEVSLLRCNHTGWRIHNCAHYEDASVVCSGPGVRLSGGRNGCEGRVELYDGSTWGTVCDDQWDLRDAQVVCQQLGCGQALAALDTAHFGPGSGRIFLDDVQCRGDEPSLQMCQHNGWGVHNCRRVEDASVICAGGPCPCVRLSGGRNGCEGRVELYDGSTWGTVCDDQWDLRDAQVVCQQLGCGQALDAPQNAHFGRGSGRIFLDDVQCRGDEPSLQMCRHNGWGVQNCGHIEDASVICAGPGVRLSGGRNGCEGRVELYDGSTWGTVCDDQWDLRDAQVVCQQLGCGQALGAPRNARFGPGSGRIFLDDVQCRGDEPSLQMCQHNGWGVHNCGHVEDASVICAAAAPTTSGRVELYDGSTWGTVCDDQWDLRDAQVVCQQLGCGQALGAPQNARFGPGTGRIFLDDVQCRGDEPSLQMCRHNGWGMHNCRHMEDASVICAGEQPAGTI</sequence>
<evidence type="ECO:0000256" key="2">
    <source>
        <dbReference type="ARBA" id="ARBA00022737"/>
    </source>
</evidence>
<dbReference type="Proteomes" id="UP000694382">
    <property type="component" value="Chromosome 6"/>
</dbReference>
<protein>
    <submittedName>
        <fullName evidence="5">Uncharacterized protein</fullName>
    </submittedName>
</protein>
<dbReference type="GO" id="GO:0004252">
    <property type="term" value="F:serine-type endopeptidase activity"/>
    <property type="evidence" value="ECO:0007669"/>
    <property type="project" value="TreeGrafter"/>
</dbReference>
<reference evidence="5" key="1">
    <citation type="submission" date="2020-02" db="EMBL/GenBank/DDBJ databases">
        <authorList>
            <person name="Enbody D E."/>
            <person name="Pettersson E M."/>
        </authorList>
    </citation>
    <scope>NUCLEOTIDE SEQUENCE [LARGE SCALE GENOMIC DNA]</scope>
</reference>
<evidence type="ECO:0000313" key="6">
    <source>
        <dbReference type="Proteomes" id="UP000694382"/>
    </source>
</evidence>
<dbReference type="GO" id="GO:0031638">
    <property type="term" value="P:zymogen activation"/>
    <property type="evidence" value="ECO:0007669"/>
    <property type="project" value="TreeGrafter"/>
</dbReference>
<dbReference type="PANTHER" id="PTHR48071:SF27">
    <property type="entry name" value="SCAVENGER RECEPTOR CYSTEINE-RICH TYPE 1 PROTEIN M130-LIKE"/>
    <property type="match status" value="1"/>
</dbReference>
<dbReference type="Ensembl" id="ENSCPVT00000017788.2">
    <property type="protein sequence ID" value="ENSCPVP00000017027.1"/>
    <property type="gene ID" value="ENSCPVG00000012385.2"/>
</dbReference>
<dbReference type="PANTHER" id="PTHR48071">
    <property type="entry name" value="SRCR DOMAIN-CONTAINING PROTEIN"/>
    <property type="match status" value="1"/>
</dbReference>
<evidence type="ECO:0000256" key="1">
    <source>
        <dbReference type="ARBA" id="ARBA00022729"/>
    </source>
</evidence>
<accession>A0A8C3N7L3</accession>
<evidence type="ECO:0000256" key="3">
    <source>
        <dbReference type="ARBA" id="ARBA00023157"/>
    </source>
</evidence>
<dbReference type="PROSITE" id="PS50287">
    <property type="entry name" value="SRCR_2"/>
    <property type="match status" value="9"/>
</dbReference>
<keyword evidence="3" id="KW-1015">Disulfide bond</keyword>
<dbReference type="InterPro" id="IPR001190">
    <property type="entry name" value="SRCR"/>
</dbReference>
<dbReference type="Pfam" id="PF00530">
    <property type="entry name" value="SRCR"/>
    <property type="match status" value="9"/>
</dbReference>
<dbReference type="FunFam" id="3.10.250.10:FF:000003">
    <property type="entry name" value="Deleted in malignant brain tumors 1"/>
    <property type="match status" value="1"/>
</dbReference>
<dbReference type="FunFam" id="3.10.250.10:FF:000006">
    <property type="entry name" value="neurotrypsin isoform X2"/>
    <property type="match status" value="8"/>
</dbReference>
<dbReference type="SUPFAM" id="SSF56487">
    <property type="entry name" value="SRCR-like"/>
    <property type="match status" value="9"/>
</dbReference>
<keyword evidence="2" id="KW-0677">Repeat</keyword>
<reference evidence="5" key="2">
    <citation type="submission" date="2025-08" db="UniProtKB">
        <authorList>
            <consortium name="Ensembl"/>
        </authorList>
    </citation>
    <scope>IDENTIFICATION</scope>
</reference>
<proteinExistence type="predicted"/>
<keyword evidence="1" id="KW-0732">Signal</keyword>
<dbReference type="AlphaFoldDB" id="A0A8C3N7L3"/>
<reference evidence="5" key="3">
    <citation type="submission" date="2025-09" db="UniProtKB">
        <authorList>
            <consortium name="Ensembl"/>
        </authorList>
    </citation>
    <scope>IDENTIFICATION</scope>
</reference>
<keyword evidence="6" id="KW-1185">Reference proteome</keyword>
<dbReference type="PRINTS" id="PR00258">
    <property type="entry name" value="SPERACTRCPTR"/>
</dbReference>
<evidence type="ECO:0000313" key="5">
    <source>
        <dbReference type="Ensembl" id="ENSCPVP00000017027.1"/>
    </source>
</evidence>
<dbReference type="GO" id="GO:0005886">
    <property type="term" value="C:plasma membrane"/>
    <property type="evidence" value="ECO:0007669"/>
    <property type="project" value="TreeGrafter"/>
</dbReference>